<evidence type="ECO:0000256" key="9">
    <source>
        <dbReference type="ARBA" id="ARBA00022982"/>
    </source>
</evidence>
<keyword evidence="12 14" id="KW-0472">Membrane</keyword>
<comment type="caution">
    <text evidence="16">The sequence shown here is derived from an EMBL/GenBank/DDBJ whole genome shotgun (WGS) entry which is preliminary data.</text>
</comment>
<keyword evidence="17" id="KW-1185">Reference proteome</keyword>
<dbReference type="EMBL" id="RRZD01000001">
    <property type="protein sequence ID" value="MBE0398635.1"/>
    <property type="molecule type" value="Genomic_DNA"/>
</dbReference>
<keyword evidence="11" id="KW-0408">Iron</keyword>
<dbReference type="InterPro" id="IPR016174">
    <property type="entry name" value="Di-haem_cyt_TM"/>
</dbReference>
<protein>
    <submittedName>
        <fullName evidence="16">Formate dehydrogenase subunit gamma</fullName>
    </submittedName>
</protein>
<evidence type="ECO:0000256" key="2">
    <source>
        <dbReference type="ARBA" id="ARBA00004651"/>
    </source>
</evidence>
<keyword evidence="10 14" id="KW-1133">Transmembrane helix</keyword>
<feature type="transmembrane region" description="Helical" evidence="14">
    <location>
        <begin position="198"/>
        <end position="215"/>
    </location>
</feature>
<name>A0ABR9EWR0_9GAMM</name>
<evidence type="ECO:0000256" key="6">
    <source>
        <dbReference type="ARBA" id="ARBA00022617"/>
    </source>
</evidence>
<evidence type="ECO:0000256" key="4">
    <source>
        <dbReference type="ARBA" id="ARBA00022448"/>
    </source>
</evidence>
<dbReference type="Proteomes" id="UP001645039">
    <property type="component" value="Unassembled WGS sequence"/>
</dbReference>
<evidence type="ECO:0000256" key="12">
    <source>
        <dbReference type="ARBA" id="ARBA00023136"/>
    </source>
</evidence>
<dbReference type="NCBIfam" id="TIGR01583">
    <property type="entry name" value="formate-DH-gamm"/>
    <property type="match status" value="1"/>
</dbReference>
<evidence type="ECO:0000256" key="8">
    <source>
        <dbReference type="ARBA" id="ARBA00022723"/>
    </source>
</evidence>
<feature type="transmembrane region" description="Helical" evidence="14">
    <location>
        <begin position="146"/>
        <end position="168"/>
    </location>
</feature>
<dbReference type="PANTHER" id="PTHR30074">
    <property type="entry name" value="FORMATE DEHYDROGENASE, NITRATE-INDUCIBLE, CYTOCHROME B556 FDN SUBUNIT"/>
    <property type="match status" value="1"/>
</dbReference>
<keyword evidence="9" id="KW-0249">Electron transport</keyword>
<keyword evidence="7 14" id="KW-0812">Transmembrane</keyword>
<evidence type="ECO:0000313" key="16">
    <source>
        <dbReference type="EMBL" id="MBE0398635.1"/>
    </source>
</evidence>
<keyword evidence="5" id="KW-1003">Cell membrane</keyword>
<feature type="region of interest" description="Disordered" evidence="13">
    <location>
        <begin position="346"/>
        <end position="367"/>
    </location>
</feature>
<evidence type="ECO:0000256" key="1">
    <source>
        <dbReference type="ARBA" id="ARBA00001971"/>
    </source>
</evidence>
<evidence type="ECO:0000256" key="13">
    <source>
        <dbReference type="SAM" id="MobiDB-lite"/>
    </source>
</evidence>
<evidence type="ECO:0000259" key="15">
    <source>
        <dbReference type="Pfam" id="PF01292"/>
    </source>
</evidence>
<evidence type="ECO:0000313" key="17">
    <source>
        <dbReference type="Proteomes" id="UP001645039"/>
    </source>
</evidence>
<dbReference type="SUPFAM" id="SSF81342">
    <property type="entry name" value="Transmembrane di-heme cytochromes"/>
    <property type="match status" value="1"/>
</dbReference>
<dbReference type="Gene3D" id="1.20.950.20">
    <property type="entry name" value="Transmembrane di-heme cytochromes, Chain C"/>
    <property type="match status" value="1"/>
</dbReference>
<accession>A0ABR9EWR0</accession>
<evidence type="ECO:0000256" key="10">
    <source>
        <dbReference type="ARBA" id="ARBA00022989"/>
    </source>
</evidence>
<dbReference type="InterPro" id="IPR051817">
    <property type="entry name" value="FDH_cytochrome_b556_subunit"/>
</dbReference>
<dbReference type="RefSeq" id="WP_096277696.1">
    <property type="nucleotide sequence ID" value="NZ_CBCSBM010000003.1"/>
</dbReference>
<reference evidence="16 17" key="1">
    <citation type="submission" date="2020-07" db="EMBL/GenBank/DDBJ databases">
        <title>Halophilic bacteria isolated from french cheeses.</title>
        <authorList>
            <person name="Kothe C.I."/>
            <person name="Farah-Kraiem B."/>
            <person name="Renault P."/>
            <person name="Dridi B."/>
        </authorList>
    </citation>
    <scope>NUCLEOTIDE SEQUENCE [LARGE SCALE GENOMIC DNA]</scope>
    <source>
        <strain evidence="16 17">FME1</strain>
    </source>
</reference>
<dbReference type="InterPro" id="IPR011577">
    <property type="entry name" value="Cyt_b561_bac/Ni-Hgenase"/>
</dbReference>
<feature type="transmembrane region" description="Helical" evidence="14">
    <location>
        <begin position="104"/>
        <end position="126"/>
    </location>
</feature>
<feature type="transmembrane region" description="Helical" evidence="14">
    <location>
        <begin position="251"/>
        <end position="272"/>
    </location>
</feature>
<evidence type="ECO:0000256" key="5">
    <source>
        <dbReference type="ARBA" id="ARBA00022475"/>
    </source>
</evidence>
<evidence type="ECO:0000256" key="7">
    <source>
        <dbReference type="ARBA" id="ARBA00022692"/>
    </source>
</evidence>
<dbReference type="PANTHER" id="PTHR30074:SF6">
    <property type="entry name" value="FORMATE DEHYDROGENASE GAMMA SUBUNIT"/>
    <property type="match status" value="1"/>
</dbReference>
<comment type="cofactor">
    <cofactor evidence="1">
        <name>heme</name>
        <dbReference type="ChEBI" id="CHEBI:30413"/>
    </cofactor>
</comment>
<gene>
    <name evidence="16" type="ORF">EI168_00725</name>
</gene>
<dbReference type="Pfam" id="PF01292">
    <property type="entry name" value="Ni_hydr_CYTB"/>
    <property type="match status" value="1"/>
</dbReference>
<sequence length="367" mass="40656">MNQLTAQAHSRVSRSDKRLIALGMWRFMLVALALLLSLGFTQVAVAQADPDREMTTAAPGITADQWRQVRSGETGPNYRDSRYDSNYSLINASGETWRQIRNRWVSPFGMIAIGGTAALITLFYLIVGRKHLEAPRTGRKLLRWSLVMRALHWTVATLFITLALTGLNLLLGKFIFRTLFGDAFWAWMIAASKVLHNYLGPIFGILLVVMLVSLIKENIPKKHDWVWFKKGGGMIGKQHVEAGFANGGEKAWYWLLASVGVLVIASGFVLDFPNFNQGRDTMQWANIIHAVGALGLTAVSLGHIYIGTLGTEGALEGMTTGYVDETWAKEHHSLWYEEVKDQTVSEEEIAARKSSSGSGEPSATRTS</sequence>
<organism evidence="16 17">
    <name type="scientific">Halomonas casei</name>
    <dbReference type="NCBI Taxonomy" id="2742613"/>
    <lineage>
        <taxon>Bacteria</taxon>
        <taxon>Pseudomonadati</taxon>
        <taxon>Pseudomonadota</taxon>
        <taxon>Gammaproteobacteria</taxon>
        <taxon>Oceanospirillales</taxon>
        <taxon>Halomonadaceae</taxon>
        <taxon>Halomonas</taxon>
    </lineage>
</organism>
<feature type="compositionally biased region" description="Polar residues" evidence="13">
    <location>
        <begin position="353"/>
        <end position="367"/>
    </location>
</feature>
<feature type="domain" description="Cytochrome b561 bacterial/Ni-hydrogenase" evidence="15">
    <location>
        <begin position="143"/>
        <end position="321"/>
    </location>
</feature>
<proteinExistence type="inferred from homology"/>
<keyword evidence="6" id="KW-0349">Heme</keyword>
<comment type="similarity">
    <text evidence="3">Belongs to the formate dehydrogenase gamma subunit family.</text>
</comment>
<keyword evidence="4" id="KW-0813">Transport</keyword>
<evidence type="ECO:0000256" key="11">
    <source>
        <dbReference type="ARBA" id="ARBA00023004"/>
    </source>
</evidence>
<dbReference type="InterPro" id="IPR006471">
    <property type="entry name" value="Formate_DH_gsu"/>
</dbReference>
<evidence type="ECO:0000256" key="3">
    <source>
        <dbReference type="ARBA" id="ARBA00010747"/>
    </source>
</evidence>
<evidence type="ECO:0000256" key="14">
    <source>
        <dbReference type="SAM" id="Phobius"/>
    </source>
</evidence>
<feature type="transmembrane region" description="Helical" evidence="14">
    <location>
        <begin position="284"/>
        <end position="306"/>
    </location>
</feature>
<keyword evidence="8" id="KW-0479">Metal-binding</keyword>
<comment type="subcellular location">
    <subcellularLocation>
        <location evidence="2">Cell membrane</location>
        <topology evidence="2">Multi-pass membrane protein</topology>
    </subcellularLocation>
</comment>